<dbReference type="Pfam" id="PF10978">
    <property type="entry name" value="DUF2785"/>
    <property type="match status" value="1"/>
</dbReference>
<proteinExistence type="predicted"/>
<gene>
    <name evidence="1" type="ORF">QWT69_07415</name>
</gene>
<dbReference type="RefSeq" id="WP_317970471.1">
    <property type="nucleotide sequence ID" value="NZ_CP129118.1"/>
</dbReference>
<dbReference type="EMBL" id="CP129118">
    <property type="protein sequence ID" value="WOV88923.1"/>
    <property type="molecule type" value="Genomic_DNA"/>
</dbReference>
<sequence length="275" mass="31954">MRKQLIDLLAMNDEQCRIYMENDGESIFTYMLENVGTTDSELRDEIIYRLLVKLLSGNHLTTAQMERATEELISDRYLFNSIGEKDTDTVFIRSFAALWLTGIFWVDKEQPFMNSELRSLAMEKCVHYLYKENDVRGYTANGWAHAIAHGADLYRMIATHPSVEQRLIPVILGGLSTCFFKGGVYVDDEDERFVTIVTALVADDYPEEVLLEWVEQIFDRLDREVAEFGQSPSFLHSRTNILQFMKTLYFALKKSHSAHQLRSAVSYFIQKWQRT</sequence>
<dbReference type="Proteomes" id="UP001303902">
    <property type="component" value="Chromosome"/>
</dbReference>
<name>A0ABZ0LA05_9BACL</name>
<reference evidence="1 2" key="1">
    <citation type="submission" date="2023-06" db="EMBL/GenBank/DDBJ databases">
        <title>Sporosarcina sp. nov., isolated from Korean tranditional fermented seafood 'Jeotgal'.</title>
        <authorList>
            <person name="Yang A.I."/>
            <person name="Shin N.-R."/>
        </authorList>
    </citation>
    <scope>NUCLEOTIDE SEQUENCE [LARGE SCALE GENOMIC DNA]</scope>
    <source>
        <strain evidence="1 2">T2O-4</strain>
    </source>
</reference>
<keyword evidence="2" id="KW-1185">Reference proteome</keyword>
<dbReference type="InterPro" id="IPR021247">
    <property type="entry name" value="DUF2785"/>
</dbReference>
<evidence type="ECO:0000313" key="1">
    <source>
        <dbReference type="EMBL" id="WOV88923.1"/>
    </source>
</evidence>
<organism evidence="1 2">
    <name type="scientific">Sporosarcina oncorhynchi</name>
    <dbReference type="NCBI Taxonomy" id="3056444"/>
    <lineage>
        <taxon>Bacteria</taxon>
        <taxon>Bacillati</taxon>
        <taxon>Bacillota</taxon>
        <taxon>Bacilli</taxon>
        <taxon>Bacillales</taxon>
        <taxon>Caryophanaceae</taxon>
        <taxon>Sporosarcina</taxon>
    </lineage>
</organism>
<accession>A0ABZ0LA05</accession>
<protein>
    <submittedName>
        <fullName evidence="1">DUF2785 domain-containing protein</fullName>
    </submittedName>
</protein>
<evidence type="ECO:0000313" key="2">
    <source>
        <dbReference type="Proteomes" id="UP001303902"/>
    </source>
</evidence>